<evidence type="ECO:0000313" key="1">
    <source>
        <dbReference type="EMBL" id="TKR81507.1"/>
    </source>
</evidence>
<gene>
    <name evidence="1" type="ORF">L596_015367</name>
</gene>
<sequence length="120" mass="13912">MRRNLRLQTIVRPFGSDLIMIQNSDRQINNTPFFGSFGSFIRNQNNSFVSWRACHFRFLKTASMVTEGKQDVILKLNKRALLTEQIKKSKQEVCECERAKVGKKRGRLDAASDALERGRY</sequence>
<proteinExistence type="predicted"/>
<dbReference type="EMBL" id="AZBU02000004">
    <property type="protein sequence ID" value="TKR81507.1"/>
    <property type="molecule type" value="Genomic_DNA"/>
</dbReference>
<organism evidence="1">
    <name type="scientific">Steinernema carpocapsae</name>
    <name type="common">Entomopathogenic nematode</name>
    <dbReference type="NCBI Taxonomy" id="34508"/>
    <lineage>
        <taxon>Eukaryota</taxon>
        <taxon>Metazoa</taxon>
        <taxon>Ecdysozoa</taxon>
        <taxon>Nematoda</taxon>
        <taxon>Chromadorea</taxon>
        <taxon>Rhabditida</taxon>
        <taxon>Tylenchina</taxon>
        <taxon>Panagrolaimomorpha</taxon>
        <taxon>Strongyloidoidea</taxon>
        <taxon>Steinernematidae</taxon>
        <taxon>Steinernema</taxon>
    </lineage>
</organism>
<dbReference type="AlphaFoldDB" id="A0A4U5NER9"/>
<name>A0A4U5NER9_STECR</name>
<accession>A0A4U5NER9</accession>
<reference evidence="1" key="3">
    <citation type="journal article" date="2019" name="G3 (Bethesda)">
        <title>Hybrid Assembly of the Genome of the Entomopathogenic Nematode Steinernema carpocapsae Identifies the X-Chromosome.</title>
        <authorList>
            <person name="Serra L."/>
            <person name="Macchietto M."/>
            <person name="Macias-Munoz A."/>
            <person name="McGill C.J."/>
            <person name="Rodriguez I.M."/>
            <person name="Rodriguez B."/>
            <person name="Murad R."/>
            <person name="Mortazavi A."/>
        </authorList>
    </citation>
    <scope>NUCLEOTIDE SEQUENCE</scope>
    <source>
        <strain evidence="1">ALL</strain>
    </source>
</reference>
<reference evidence="1" key="2">
    <citation type="journal article" date="2015" name="Genome Biol.">
        <title>Comparative genomics of Steinernema reveals deeply conserved gene regulatory networks.</title>
        <authorList>
            <person name="Dillman A.R."/>
            <person name="Macchietto M."/>
            <person name="Porter C.F."/>
            <person name="Rogers A."/>
            <person name="Williams B."/>
            <person name="Antoshechkin I."/>
            <person name="Lee M.M."/>
            <person name="Goodwin Z."/>
            <person name="Lu X."/>
            <person name="Lewis E.E."/>
            <person name="Goodrich-Blair H."/>
            <person name="Stock S.P."/>
            <person name="Adams B.J."/>
            <person name="Sternberg P.W."/>
            <person name="Mortazavi A."/>
        </authorList>
    </citation>
    <scope>NUCLEOTIDE SEQUENCE [LARGE SCALE GENOMIC DNA]</scope>
    <source>
        <strain evidence="1">ALL</strain>
    </source>
</reference>
<reference evidence="1" key="1">
    <citation type="submission" date="2013-11" db="EMBL/GenBank/DDBJ databases">
        <authorList>
            <person name="Sternberg P."/>
            <person name="Dillman A."/>
            <person name="Macchietto M."/>
        </authorList>
    </citation>
    <scope>NUCLEOTIDE SEQUENCE</scope>
    <source>
        <strain evidence="1">ALL</strain>
    </source>
</reference>
<protein>
    <submittedName>
        <fullName evidence="1">Uncharacterized protein</fullName>
    </submittedName>
</protein>
<comment type="caution">
    <text evidence="1">The sequence shown here is derived from an EMBL/GenBank/DDBJ whole genome shotgun (WGS) entry which is preliminary data.</text>
</comment>